<organism evidence="2 3">
    <name type="scientific">Pollutimonas nitritireducens</name>
    <dbReference type="NCBI Taxonomy" id="2045209"/>
    <lineage>
        <taxon>Bacteria</taxon>
        <taxon>Pseudomonadati</taxon>
        <taxon>Pseudomonadota</taxon>
        <taxon>Betaproteobacteria</taxon>
        <taxon>Burkholderiales</taxon>
        <taxon>Alcaligenaceae</taxon>
        <taxon>Pollutimonas</taxon>
    </lineage>
</organism>
<dbReference type="CDD" id="cd00093">
    <property type="entry name" value="HTH_XRE"/>
    <property type="match status" value="1"/>
</dbReference>
<dbReference type="OrthoDB" id="9798416at2"/>
<dbReference type="InterPro" id="IPR001387">
    <property type="entry name" value="Cro/C1-type_HTH"/>
</dbReference>
<dbReference type="NCBIfam" id="TIGR02684">
    <property type="entry name" value="dnstrm_HI1420"/>
    <property type="match status" value="1"/>
</dbReference>
<dbReference type="SUPFAM" id="SSF47413">
    <property type="entry name" value="lambda repressor-like DNA-binding domains"/>
    <property type="match status" value="1"/>
</dbReference>
<accession>A0A2N4UBY9</accession>
<dbReference type="Gene3D" id="1.10.260.40">
    <property type="entry name" value="lambda repressor-like DNA-binding domains"/>
    <property type="match status" value="1"/>
</dbReference>
<dbReference type="PROSITE" id="PS50943">
    <property type="entry name" value="HTH_CROC1"/>
    <property type="match status" value="1"/>
</dbReference>
<dbReference type="Proteomes" id="UP000234328">
    <property type="component" value="Unassembled WGS sequence"/>
</dbReference>
<dbReference type="EMBL" id="PDNV01000012">
    <property type="protein sequence ID" value="PLC52544.1"/>
    <property type="molecule type" value="Genomic_DNA"/>
</dbReference>
<comment type="caution">
    <text evidence="2">The sequence shown here is derived from an EMBL/GenBank/DDBJ whole genome shotgun (WGS) entry which is preliminary data.</text>
</comment>
<dbReference type="Pfam" id="PF21716">
    <property type="entry name" value="dnstrm_HI1420"/>
    <property type="match status" value="1"/>
</dbReference>
<sequence length="106" mass="11354">MILFFQVGCVHKTRPFGVSNYLNDEADITAYPQVAIGDGDPALLAAALGDIARAQGMTQLARDTGLSRESLYKSLSGERAPSSDTLFKVIHAMGFKLTVEPLTTHG</sequence>
<dbReference type="PANTHER" id="PTHR40275:SF1">
    <property type="entry name" value="SSL7038 PROTEIN"/>
    <property type="match status" value="1"/>
</dbReference>
<gene>
    <name evidence="2" type="ORF">CR155_17270</name>
</gene>
<dbReference type="AlphaFoldDB" id="A0A2N4UBY9"/>
<dbReference type="GO" id="GO:0003677">
    <property type="term" value="F:DNA binding"/>
    <property type="evidence" value="ECO:0007669"/>
    <property type="project" value="InterPro"/>
</dbReference>
<evidence type="ECO:0000259" key="1">
    <source>
        <dbReference type="PROSITE" id="PS50943"/>
    </source>
</evidence>
<dbReference type="InterPro" id="IPR010982">
    <property type="entry name" value="Lambda_DNA-bd_dom_sf"/>
</dbReference>
<dbReference type="PANTHER" id="PTHR40275">
    <property type="entry name" value="SSL7038 PROTEIN"/>
    <property type="match status" value="1"/>
</dbReference>
<reference evidence="2 3" key="1">
    <citation type="submission" date="2017-10" db="EMBL/GenBank/DDBJ databases">
        <title>Two draft genome sequences of Pusillimonas sp. strains isolated from a nitrate- and radionuclide-contaminated groundwater in Russia.</title>
        <authorList>
            <person name="Grouzdev D.S."/>
            <person name="Tourova T.P."/>
            <person name="Goeva M.A."/>
            <person name="Babich T.L."/>
            <person name="Sokolova D.S."/>
            <person name="Abdullin R."/>
            <person name="Poltaraus A.B."/>
            <person name="Toshchakov S.V."/>
            <person name="Nazina T.N."/>
        </authorList>
    </citation>
    <scope>NUCLEOTIDE SEQUENCE [LARGE SCALE GENOMIC DNA]</scope>
    <source>
        <strain evidence="2 3">JR1/69-2-13</strain>
    </source>
</reference>
<protein>
    <submittedName>
        <fullName evidence="2">Putative addiction module antidote protein</fullName>
    </submittedName>
</protein>
<evidence type="ECO:0000313" key="3">
    <source>
        <dbReference type="Proteomes" id="UP000234328"/>
    </source>
</evidence>
<dbReference type="InterPro" id="IPR014057">
    <property type="entry name" value="HI1420"/>
</dbReference>
<feature type="domain" description="HTH cro/C1-type" evidence="1">
    <location>
        <begin position="57"/>
        <end position="102"/>
    </location>
</feature>
<proteinExistence type="predicted"/>
<name>A0A2N4UBY9_9BURK</name>
<keyword evidence="3" id="KW-1185">Reference proteome</keyword>
<evidence type="ECO:0000313" key="2">
    <source>
        <dbReference type="EMBL" id="PLC52544.1"/>
    </source>
</evidence>